<dbReference type="EMBL" id="OU900094">
    <property type="protein sequence ID" value="CAG9853927.1"/>
    <property type="molecule type" value="Genomic_DNA"/>
</dbReference>
<dbReference type="GO" id="GO:0003924">
    <property type="term" value="F:GTPase activity"/>
    <property type="evidence" value="ECO:0007669"/>
    <property type="project" value="InterPro"/>
</dbReference>
<dbReference type="Gene3D" id="3.40.50.1440">
    <property type="entry name" value="Tubulin/FtsZ, GTPase domain"/>
    <property type="match status" value="1"/>
</dbReference>
<sequence length="455" mass="51145">MREIIHLQLGQAGNNVGNKFWENICEEHGVDPTGKWYGESDLQLERINVYFEEGPNNRFIPRAACIDLESSAMECMRADPFGQLFRPDSFLHGTQGAGNNFAKGRYTEGMELMDTVLDFTRKKAEACDFLQGFQVVHSIGGGTGSGMGSLLLDEIKHEYSDRIVSTFTIMPSPKVSDTVVEPYNATLAIANLLSNSNETYAIDNEALHDICFRTLKIASPSYGDLNHLIAFTIAGVTTCMRFPGQSNTDLGKLEVNLVPYPNLHFFISSFAPLVSRGVPPYRDITTVDIIRQLFEAKNMMSACDPRKGKYLTVASILRGKVSMKEVDEQMYAMQEKYNASFIEWIPNNVKTAVCDIPPKGFTYCGTFIANNTAIQEIFARIISVFTAMFRRKAFLHWYTGEGMEEMEFIEAETSVTDLISEYQRFEINVDDNLCVEEDDDLLLDDLANEASYIKN</sequence>
<evidence type="ECO:0000256" key="4">
    <source>
        <dbReference type="ARBA" id="ARBA00011747"/>
    </source>
</evidence>
<dbReference type="SMART" id="SM00864">
    <property type="entry name" value="Tubulin"/>
    <property type="match status" value="1"/>
</dbReference>
<evidence type="ECO:0000256" key="9">
    <source>
        <dbReference type="ARBA" id="ARBA00022842"/>
    </source>
</evidence>
<keyword evidence="6 13" id="KW-0493">Microtubule</keyword>
<dbReference type="InterPro" id="IPR018316">
    <property type="entry name" value="Tubulin/FtsZ_2-layer-sand-dom"/>
</dbReference>
<dbReference type="PROSITE" id="PS00227">
    <property type="entry name" value="TUBULIN"/>
    <property type="match status" value="1"/>
</dbReference>
<dbReference type="Gene3D" id="1.10.287.600">
    <property type="entry name" value="Helix hairpin bin"/>
    <property type="match status" value="1"/>
</dbReference>
<evidence type="ECO:0000256" key="5">
    <source>
        <dbReference type="ARBA" id="ARBA00022490"/>
    </source>
</evidence>
<dbReference type="InterPro" id="IPR002453">
    <property type="entry name" value="Beta_tubulin"/>
</dbReference>
<dbReference type="InterPro" id="IPR023123">
    <property type="entry name" value="Tubulin_C"/>
</dbReference>
<comment type="subcellular location">
    <subcellularLocation>
        <location evidence="2">Cytoplasm</location>
        <location evidence="2">Cytoskeleton</location>
    </subcellularLocation>
</comment>
<keyword evidence="5" id="KW-0963">Cytoplasm</keyword>
<dbReference type="SUPFAM" id="SSF55307">
    <property type="entry name" value="Tubulin C-terminal domain-like"/>
    <property type="match status" value="1"/>
</dbReference>
<feature type="domain" description="Tubulin/FtsZ GTPase" evidence="14">
    <location>
        <begin position="47"/>
        <end position="244"/>
    </location>
</feature>
<dbReference type="SMART" id="SM00865">
    <property type="entry name" value="Tubulin_C"/>
    <property type="match status" value="1"/>
</dbReference>
<comment type="subunit">
    <text evidence="4 13">Dimer of alpha and beta chains. A typical microtubule is a hollow water-filled tube with an outer diameter of 25 nm and an inner diameter of 15 nM. Alpha-beta heterodimers associate head-to-tail to form protofilaments running lengthwise along the microtubule wall with the beta-tubulin subunit facing the microtubule plus end conferring a structural polarity. Microtubules usually have 13 protofilaments but different protofilament numbers can be found in some organisms and specialized cells.</text>
</comment>
<evidence type="ECO:0000256" key="12">
    <source>
        <dbReference type="ARBA" id="ARBA00034296"/>
    </source>
</evidence>
<dbReference type="InterPro" id="IPR017975">
    <property type="entry name" value="Tubulin_CS"/>
</dbReference>
<comment type="cofactor">
    <cofactor evidence="1">
        <name>Mg(2+)</name>
        <dbReference type="ChEBI" id="CHEBI:18420"/>
    </cofactor>
</comment>
<evidence type="ECO:0000256" key="10">
    <source>
        <dbReference type="ARBA" id="ARBA00023134"/>
    </source>
</evidence>
<evidence type="ECO:0000256" key="3">
    <source>
        <dbReference type="ARBA" id="ARBA00009636"/>
    </source>
</evidence>
<evidence type="ECO:0000259" key="15">
    <source>
        <dbReference type="SMART" id="SM00865"/>
    </source>
</evidence>
<evidence type="ECO:0000256" key="13">
    <source>
        <dbReference type="RuleBase" id="RU000352"/>
    </source>
</evidence>
<dbReference type="InterPro" id="IPR000217">
    <property type="entry name" value="Tubulin"/>
</dbReference>
<dbReference type="InterPro" id="IPR036525">
    <property type="entry name" value="Tubulin/FtsZ_GTPase_sf"/>
</dbReference>
<dbReference type="CDD" id="cd02187">
    <property type="entry name" value="beta_tubulin"/>
    <property type="match status" value="1"/>
</dbReference>
<dbReference type="GO" id="GO:0005525">
    <property type="term" value="F:GTP binding"/>
    <property type="evidence" value="ECO:0007669"/>
    <property type="project" value="UniProtKB-UniRule"/>
</dbReference>
<keyword evidence="10 13" id="KW-0342">GTP-binding</keyword>
<dbReference type="Proteomes" id="UP001153712">
    <property type="component" value="Chromosome 1"/>
</dbReference>
<comment type="similarity">
    <text evidence="3 13">Belongs to the tubulin family.</text>
</comment>
<dbReference type="InterPro" id="IPR003008">
    <property type="entry name" value="Tubulin_FtsZ_GTPase"/>
</dbReference>
<evidence type="ECO:0000256" key="2">
    <source>
        <dbReference type="ARBA" id="ARBA00004245"/>
    </source>
</evidence>
<keyword evidence="8 13" id="KW-0547">Nucleotide-binding</keyword>
<dbReference type="Pfam" id="PF03953">
    <property type="entry name" value="Tubulin_C"/>
    <property type="match status" value="1"/>
</dbReference>
<dbReference type="FunFam" id="3.40.50.1440:FF:000006">
    <property type="entry name" value="Tubulin beta chain"/>
    <property type="match status" value="1"/>
</dbReference>
<proteinExistence type="inferred from homology"/>
<keyword evidence="7" id="KW-0479">Metal-binding</keyword>
<dbReference type="GO" id="GO:0005200">
    <property type="term" value="F:structural constituent of cytoskeleton"/>
    <property type="evidence" value="ECO:0007669"/>
    <property type="project" value="InterPro"/>
</dbReference>
<keyword evidence="11" id="KW-0206">Cytoskeleton</keyword>
<dbReference type="PRINTS" id="PR01161">
    <property type="entry name" value="TUBULIN"/>
</dbReference>
<accession>A0A9N9THJ1</accession>
<name>A0A9N9THJ1_PHYSR</name>
<keyword evidence="9" id="KW-0460">Magnesium</keyword>
<gene>
    <name evidence="16" type="ORF">PHYEVI_LOCUS394</name>
</gene>
<dbReference type="PRINTS" id="PR01163">
    <property type="entry name" value="BETATUBULIN"/>
</dbReference>
<dbReference type="GO" id="GO:0005874">
    <property type="term" value="C:microtubule"/>
    <property type="evidence" value="ECO:0007669"/>
    <property type="project" value="UniProtKB-KW"/>
</dbReference>
<dbReference type="GO" id="GO:0046872">
    <property type="term" value="F:metal ion binding"/>
    <property type="evidence" value="ECO:0007669"/>
    <property type="project" value="UniProtKB-KW"/>
</dbReference>
<dbReference type="SUPFAM" id="SSF52490">
    <property type="entry name" value="Tubulin nucleotide-binding domain-like"/>
    <property type="match status" value="1"/>
</dbReference>
<dbReference type="PANTHER" id="PTHR11588">
    <property type="entry name" value="TUBULIN"/>
    <property type="match status" value="1"/>
</dbReference>
<dbReference type="Gene3D" id="3.30.1330.20">
    <property type="entry name" value="Tubulin/FtsZ, C-terminal domain"/>
    <property type="match status" value="1"/>
</dbReference>
<dbReference type="Pfam" id="PF00091">
    <property type="entry name" value="Tubulin"/>
    <property type="match status" value="1"/>
</dbReference>
<dbReference type="FunFam" id="3.30.1330.20:FF:000009">
    <property type="entry name" value="Tubulin beta chain"/>
    <property type="match status" value="1"/>
</dbReference>
<evidence type="ECO:0000256" key="1">
    <source>
        <dbReference type="ARBA" id="ARBA00001946"/>
    </source>
</evidence>
<evidence type="ECO:0000256" key="8">
    <source>
        <dbReference type="ARBA" id="ARBA00022741"/>
    </source>
</evidence>
<dbReference type="InterPro" id="IPR008280">
    <property type="entry name" value="Tub_FtsZ_C"/>
</dbReference>
<feature type="domain" description="Tubulin/FtsZ 2-layer sandwich" evidence="15">
    <location>
        <begin position="247"/>
        <end position="383"/>
    </location>
</feature>
<organism evidence="16 17">
    <name type="scientific">Phyllotreta striolata</name>
    <name type="common">Striped flea beetle</name>
    <name type="synonym">Crioceris striolata</name>
    <dbReference type="NCBI Taxonomy" id="444603"/>
    <lineage>
        <taxon>Eukaryota</taxon>
        <taxon>Metazoa</taxon>
        <taxon>Ecdysozoa</taxon>
        <taxon>Arthropoda</taxon>
        <taxon>Hexapoda</taxon>
        <taxon>Insecta</taxon>
        <taxon>Pterygota</taxon>
        <taxon>Neoptera</taxon>
        <taxon>Endopterygota</taxon>
        <taxon>Coleoptera</taxon>
        <taxon>Polyphaga</taxon>
        <taxon>Cucujiformia</taxon>
        <taxon>Chrysomeloidea</taxon>
        <taxon>Chrysomelidae</taxon>
        <taxon>Galerucinae</taxon>
        <taxon>Alticini</taxon>
        <taxon>Phyllotreta</taxon>
    </lineage>
</organism>
<evidence type="ECO:0000256" key="7">
    <source>
        <dbReference type="ARBA" id="ARBA00022723"/>
    </source>
</evidence>
<reference evidence="16" key="1">
    <citation type="submission" date="2022-01" db="EMBL/GenBank/DDBJ databases">
        <authorList>
            <person name="King R."/>
        </authorList>
    </citation>
    <scope>NUCLEOTIDE SEQUENCE</scope>
</reference>
<dbReference type="OrthoDB" id="6706300at2759"/>
<protein>
    <recommendedName>
        <fullName evidence="13">Tubulin beta chain</fullName>
    </recommendedName>
</protein>
<evidence type="ECO:0000313" key="17">
    <source>
        <dbReference type="Proteomes" id="UP001153712"/>
    </source>
</evidence>
<evidence type="ECO:0000256" key="11">
    <source>
        <dbReference type="ARBA" id="ARBA00023212"/>
    </source>
</evidence>
<keyword evidence="17" id="KW-1185">Reference proteome</keyword>
<comment type="function">
    <text evidence="12 13">Tubulin is the major constituent of microtubules, a cylinder consisting of laterally associated linear protofilaments composed of alpha- and beta-tubulin heterodimers. Microtubules grow by the addition of GTP-tubulin dimers to the microtubule end, where a stabilizing cap forms. Below the cap, tubulin dimers are in GDP-bound state, owing to GTPase activity of alpha-tubulin.</text>
</comment>
<dbReference type="GO" id="GO:0007017">
    <property type="term" value="P:microtubule-based process"/>
    <property type="evidence" value="ECO:0007669"/>
    <property type="project" value="InterPro"/>
</dbReference>
<dbReference type="PROSITE" id="PS00228">
    <property type="entry name" value="TUBULIN_B_AUTOREG"/>
    <property type="match status" value="1"/>
</dbReference>
<evidence type="ECO:0000259" key="14">
    <source>
        <dbReference type="SMART" id="SM00864"/>
    </source>
</evidence>
<dbReference type="AlphaFoldDB" id="A0A9N9THJ1"/>
<evidence type="ECO:0000313" key="16">
    <source>
        <dbReference type="EMBL" id="CAG9853927.1"/>
    </source>
</evidence>
<evidence type="ECO:0000256" key="6">
    <source>
        <dbReference type="ARBA" id="ARBA00022701"/>
    </source>
</evidence>
<dbReference type="InterPro" id="IPR013838">
    <property type="entry name" value="Beta-tubulin_BS"/>
</dbReference>
<dbReference type="InterPro" id="IPR037103">
    <property type="entry name" value="Tubulin/FtsZ-like_C"/>
</dbReference>